<evidence type="ECO:0000256" key="11">
    <source>
        <dbReference type="ARBA" id="ARBA00023136"/>
    </source>
</evidence>
<evidence type="ECO:0000256" key="6">
    <source>
        <dbReference type="ARBA" id="ARBA00022723"/>
    </source>
</evidence>
<evidence type="ECO:0000256" key="10">
    <source>
        <dbReference type="ARBA" id="ARBA00023034"/>
    </source>
</evidence>
<dbReference type="EMBL" id="JAZHPZ010000012">
    <property type="protein sequence ID" value="MEF2968079.1"/>
    <property type="molecule type" value="Genomic_DNA"/>
</dbReference>
<keyword evidence="12" id="KW-1015">Disulfide bond</keyword>
<keyword evidence="16" id="KW-1185">Reference proteome</keyword>
<organism evidence="15 16">
    <name type="scientific">Paenibacillus haidiansis</name>
    <dbReference type="NCBI Taxonomy" id="1574488"/>
    <lineage>
        <taxon>Bacteria</taxon>
        <taxon>Bacillati</taxon>
        <taxon>Bacillota</taxon>
        <taxon>Bacilli</taxon>
        <taxon>Bacillales</taxon>
        <taxon>Paenibacillaceae</taxon>
        <taxon>Paenibacillus</taxon>
    </lineage>
</organism>
<evidence type="ECO:0000256" key="1">
    <source>
        <dbReference type="ARBA" id="ARBA00004323"/>
    </source>
</evidence>
<dbReference type="InterPro" id="IPR043538">
    <property type="entry name" value="XYLT"/>
</dbReference>
<gene>
    <name evidence="15" type="ORF">V3851_19805</name>
</gene>
<evidence type="ECO:0000313" key="15">
    <source>
        <dbReference type="EMBL" id="MEF2968079.1"/>
    </source>
</evidence>
<evidence type="ECO:0000256" key="14">
    <source>
        <dbReference type="ARBA" id="ARBA00042865"/>
    </source>
</evidence>
<protein>
    <recommendedName>
        <fullName evidence="14">Peptide O-xylosyltransferase</fullName>
    </recommendedName>
</protein>
<keyword evidence="11" id="KW-0472">Membrane</keyword>
<keyword evidence="7" id="KW-0256">Endoplasmic reticulum</keyword>
<evidence type="ECO:0000256" key="4">
    <source>
        <dbReference type="ARBA" id="ARBA00022679"/>
    </source>
</evidence>
<evidence type="ECO:0000313" key="16">
    <source>
        <dbReference type="Proteomes" id="UP001306950"/>
    </source>
</evidence>
<keyword evidence="10" id="KW-0333">Golgi apparatus</keyword>
<evidence type="ECO:0000256" key="13">
    <source>
        <dbReference type="ARBA" id="ARBA00023180"/>
    </source>
</evidence>
<evidence type="ECO:0000256" key="5">
    <source>
        <dbReference type="ARBA" id="ARBA00022692"/>
    </source>
</evidence>
<keyword evidence="4" id="KW-0808">Transferase</keyword>
<evidence type="ECO:0000256" key="2">
    <source>
        <dbReference type="ARBA" id="ARBA00004648"/>
    </source>
</evidence>
<accession>A0ABU7VWD7</accession>
<keyword evidence="8" id="KW-0735">Signal-anchor</keyword>
<name>A0ABU7VWD7_9BACL</name>
<evidence type="ECO:0000256" key="7">
    <source>
        <dbReference type="ARBA" id="ARBA00022824"/>
    </source>
</evidence>
<evidence type="ECO:0000256" key="12">
    <source>
        <dbReference type="ARBA" id="ARBA00023157"/>
    </source>
</evidence>
<evidence type="ECO:0000256" key="8">
    <source>
        <dbReference type="ARBA" id="ARBA00022968"/>
    </source>
</evidence>
<sequence>MKIAYFIMAHHKPNMLLRLLNAVYAEDNIYLIHIDSGADAELHQLAYNLSDSNPNIRILPPRFLSWGGWSLVQAELDAMTYLLNWDMEWDYYINLSGQDFPLVKQQQVKDFLSKSIGSNYLRSKPTRSVPKQLELTQNHYHVEDCGKILNMGKRKPFEEYFAPHIEPHYGSQWKMITRSFAEYATTSYLSFDMQDYFRYTLIPDEAFFQTLILNSDFKTTHINNYHRFINMEEYEHALYRPAIITMDYLYSLFNSDALFARKFDESVDSKVLDFIEHTLGIK</sequence>
<dbReference type="Pfam" id="PF02485">
    <property type="entry name" value="Branch"/>
    <property type="match status" value="1"/>
</dbReference>
<comment type="subcellular location">
    <subcellularLocation>
        <location evidence="2">Endoplasmic reticulum membrane</location>
        <topology evidence="2">Single-pass type II membrane protein</topology>
    </subcellularLocation>
    <subcellularLocation>
        <location evidence="1">Golgi apparatus membrane</location>
        <topology evidence="1">Single-pass type II membrane protein</topology>
    </subcellularLocation>
</comment>
<reference evidence="15 16" key="1">
    <citation type="submission" date="2024-02" db="EMBL/GenBank/DDBJ databases">
        <title>A nitrogen-fixing paenibacillus bacterium.</title>
        <authorList>
            <person name="Zhang W.L."/>
            <person name="Chen S.F."/>
        </authorList>
    </citation>
    <scope>NUCLEOTIDE SEQUENCE [LARGE SCALE GENOMIC DNA]</scope>
    <source>
        <strain evidence="15 16">M1</strain>
    </source>
</reference>
<evidence type="ECO:0000256" key="9">
    <source>
        <dbReference type="ARBA" id="ARBA00022989"/>
    </source>
</evidence>
<comment type="caution">
    <text evidence="15">The sequence shown here is derived from an EMBL/GenBank/DDBJ whole genome shotgun (WGS) entry which is preliminary data.</text>
</comment>
<dbReference type="RefSeq" id="WP_331848293.1">
    <property type="nucleotide sequence ID" value="NZ_JAZHPZ010000012.1"/>
</dbReference>
<dbReference type="InterPro" id="IPR003406">
    <property type="entry name" value="Glyco_trans_14"/>
</dbReference>
<evidence type="ECO:0000256" key="3">
    <source>
        <dbReference type="ARBA" id="ARBA00022676"/>
    </source>
</evidence>
<keyword evidence="9" id="KW-1133">Transmembrane helix</keyword>
<keyword evidence="13" id="KW-0325">Glycoprotein</keyword>
<dbReference type="PANTHER" id="PTHR46025:SF3">
    <property type="entry name" value="XYLOSYLTRANSFERASE OXT"/>
    <property type="match status" value="1"/>
</dbReference>
<keyword evidence="5" id="KW-0812">Transmembrane</keyword>
<dbReference type="Proteomes" id="UP001306950">
    <property type="component" value="Unassembled WGS sequence"/>
</dbReference>
<dbReference type="PANTHER" id="PTHR46025">
    <property type="entry name" value="XYLOSYLTRANSFERASE OXT"/>
    <property type="match status" value="1"/>
</dbReference>
<proteinExistence type="predicted"/>
<keyword evidence="3" id="KW-0328">Glycosyltransferase</keyword>
<keyword evidence="6" id="KW-0479">Metal-binding</keyword>